<evidence type="ECO:0008006" key="3">
    <source>
        <dbReference type="Google" id="ProtNLM"/>
    </source>
</evidence>
<name>A0ABZ2YYL8_9BACT</name>
<sequence>MKNFLLFLGILTCLGFQQCKKDDAKEQDPYAGVPSSRVPTQLSGVLWFSGTLSAISYFDRDGHHLGNDYEAGREYQFQEKDGKGRMVFFQYLGLRTSSSCVTEHFTRLEGSVVFEGDLFTFYPVKGEYKTVKDKCSTGNGVTKRAAANDDLKPINYRWEIKIIDGERLFYTYEEQDTAHEAALFVYRMTE</sequence>
<evidence type="ECO:0000313" key="1">
    <source>
        <dbReference type="EMBL" id="WZN44912.1"/>
    </source>
</evidence>
<organism evidence="1 2">
    <name type="scientific">Chitinophaga caseinilytica</name>
    <dbReference type="NCBI Taxonomy" id="2267521"/>
    <lineage>
        <taxon>Bacteria</taxon>
        <taxon>Pseudomonadati</taxon>
        <taxon>Bacteroidota</taxon>
        <taxon>Chitinophagia</taxon>
        <taxon>Chitinophagales</taxon>
        <taxon>Chitinophagaceae</taxon>
        <taxon>Chitinophaga</taxon>
    </lineage>
</organism>
<dbReference type="EMBL" id="CP150096">
    <property type="protein sequence ID" value="WZN44912.1"/>
    <property type="molecule type" value="Genomic_DNA"/>
</dbReference>
<dbReference type="RefSeq" id="WP_341839671.1">
    <property type="nucleotide sequence ID" value="NZ_CP149792.1"/>
</dbReference>
<keyword evidence="2" id="KW-1185">Reference proteome</keyword>
<evidence type="ECO:0000313" key="2">
    <source>
        <dbReference type="Proteomes" id="UP001449657"/>
    </source>
</evidence>
<accession>A0ABZ2YYL8</accession>
<proteinExistence type="predicted"/>
<protein>
    <recommendedName>
        <fullName evidence="3">Lipocalin-like domain-containing protein</fullName>
    </recommendedName>
</protein>
<dbReference type="Proteomes" id="UP001449657">
    <property type="component" value="Chromosome"/>
</dbReference>
<reference evidence="1 2" key="1">
    <citation type="submission" date="2024-03" db="EMBL/GenBank/DDBJ databases">
        <title>Chitinophaga caseinilytica sp. nov., a casein hydrolysing bacterium isolated from forest soil.</title>
        <authorList>
            <person name="Lee D.S."/>
            <person name="Han D.M."/>
            <person name="Baek J.H."/>
            <person name="Choi D.G."/>
            <person name="Jeon J.H."/>
            <person name="Jeon C.O."/>
        </authorList>
    </citation>
    <scope>NUCLEOTIDE SEQUENCE [LARGE SCALE GENOMIC DNA]</scope>
    <source>
        <strain evidence="1 2">KACC 19118</strain>
    </source>
</reference>
<gene>
    <name evidence="1" type="ORF">WJU22_18615</name>
</gene>